<keyword evidence="2" id="KW-1185">Reference proteome</keyword>
<comment type="caution">
    <text evidence="1">The sequence shown here is derived from an EMBL/GenBank/DDBJ whole genome shotgun (WGS) entry which is preliminary data.</text>
</comment>
<accession>A0AA39IH12</accession>
<gene>
    <name evidence="1" type="ORF">QR680_007889</name>
</gene>
<proteinExistence type="predicted"/>
<reference evidence="1" key="1">
    <citation type="submission" date="2023-06" db="EMBL/GenBank/DDBJ databases">
        <title>Genomic analysis of the entomopathogenic nematode Steinernema hermaphroditum.</title>
        <authorList>
            <person name="Schwarz E.M."/>
            <person name="Heppert J.K."/>
            <person name="Baniya A."/>
            <person name="Schwartz H.T."/>
            <person name="Tan C.-H."/>
            <person name="Antoshechkin I."/>
            <person name="Sternberg P.W."/>
            <person name="Goodrich-Blair H."/>
            <person name="Dillman A.R."/>
        </authorList>
    </citation>
    <scope>NUCLEOTIDE SEQUENCE</scope>
    <source>
        <strain evidence="1">PS9179</strain>
        <tissue evidence="1">Whole animal</tissue>
    </source>
</reference>
<sequence length="243" mass="29356">MVKRLFLETETDRYAPWVYALLRKFREVHPYNEFHYSRNQIAELKRLVDYINTLAGGITMHGAIRYLSNRSWDNRKRNLAYSNQTYNHTKSTAEFKQYPWKCEAKEDSIKTGIVYEPTWRDFEFKLDADDHTYEDLMNYKISCDELRTMHNFARTHRLRQWLPRYEYKDLVLALDLADELSLPSWVVLGRITFHAVRLMNPDSNTSAQRRLFNYQFYFDTRNKYGQPILGRPPPEWSARKRFL</sequence>
<name>A0AA39IH12_9BILA</name>
<dbReference type="AlphaFoldDB" id="A0AA39IH12"/>
<dbReference type="Proteomes" id="UP001175271">
    <property type="component" value="Unassembled WGS sequence"/>
</dbReference>
<organism evidence="1 2">
    <name type="scientific">Steinernema hermaphroditum</name>
    <dbReference type="NCBI Taxonomy" id="289476"/>
    <lineage>
        <taxon>Eukaryota</taxon>
        <taxon>Metazoa</taxon>
        <taxon>Ecdysozoa</taxon>
        <taxon>Nematoda</taxon>
        <taxon>Chromadorea</taxon>
        <taxon>Rhabditida</taxon>
        <taxon>Tylenchina</taxon>
        <taxon>Panagrolaimomorpha</taxon>
        <taxon>Strongyloidoidea</taxon>
        <taxon>Steinernematidae</taxon>
        <taxon>Steinernema</taxon>
    </lineage>
</organism>
<evidence type="ECO:0000313" key="2">
    <source>
        <dbReference type="Proteomes" id="UP001175271"/>
    </source>
</evidence>
<dbReference type="EMBL" id="JAUCMV010000001">
    <property type="protein sequence ID" value="KAK0422949.1"/>
    <property type="molecule type" value="Genomic_DNA"/>
</dbReference>
<evidence type="ECO:0000313" key="1">
    <source>
        <dbReference type="EMBL" id="KAK0422949.1"/>
    </source>
</evidence>
<protein>
    <submittedName>
        <fullName evidence="1">Uncharacterized protein</fullName>
    </submittedName>
</protein>